<reference evidence="2 3" key="1">
    <citation type="submission" date="2014-08" db="EMBL/GenBank/DDBJ databases">
        <authorList>
            <person name="Kuleshov K."/>
            <person name="Dedkov V."/>
            <person name="Markelov M."/>
            <person name="Pimkina E."/>
        </authorList>
    </citation>
    <scope>NUCLEOTIDE SEQUENCE [LARGE SCALE GENOMIC DNA]</scope>
    <source>
        <strain evidence="3">TOA</strain>
    </source>
</reference>
<feature type="transmembrane region" description="Helical" evidence="1">
    <location>
        <begin position="187"/>
        <end position="209"/>
    </location>
</feature>
<gene>
    <name evidence="2" type="ORF">KN71_000950</name>
</gene>
<dbReference type="RefSeq" id="WP_036438937.1">
    <property type="nucleotide sequence ID" value="NZ_CP033021.1"/>
</dbReference>
<name>A0A454C9J4_METHO</name>
<feature type="transmembrane region" description="Helical" evidence="1">
    <location>
        <begin position="254"/>
        <end position="279"/>
    </location>
</feature>
<evidence type="ECO:0000313" key="2">
    <source>
        <dbReference type="EMBL" id="AYN65273.1"/>
    </source>
</evidence>
<evidence type="ECO:0000256" key="1">
    <source>
        <dbReference type="SAM" id="Phobius"/>
    </source>
</evidence>
<feature type="transmembrane region" description="Helical" evidence="1">
    <location>
        <begin position="154"/>
        <end position="175"/>
    </location>
</feature>
<feature type="transmembrane region" description="Helical" evidence="1">
    <location>
        <begin position="89"/>
        <end position="108"/>
    </location>
</feature>
<reference evidence="2 3" key="2">
    <citation type="submission" date="2018-10" db="EMBL/GenBank/DDBJ databases">
        <title>Detection and isolation of Mycoplasma hominis as a predominant microorganism from pelvic cavity of patient with salpingitis and tubo-ovarian abscess.</title>
        <authorList>
            <person name="Guschin A.E."/>
            <person name="Khayrullina G.A."/>
            <person name="Rakovskaya I.V."/>
            <person name="Shelenkov A.A."/>
            <person name="Shagin D.A."/>
        </authorList>
    </citation>
    <scope>NUCLEOTIDE SEQUENCE [LARGE SCALE GENOMIC DNA]</scope>
    <source>
        <strain evidence="3">TOA</strain>
    </source>
</reference>
<dbReference type="NCBIfam" id="NF046009">
    <property type="entry name" value="MAGa3780_fam"/>
    <property type="match status" value="1"/>
</dbReference>
<feature type="transmembrane region" description="Helical" evidence="1">
    <location>
        <begin position="28"/>
        <end position="50"/>
    </location>
</feature>
<dbReference type="OrthoDB" id="400065at2"/>
<dbReference type="EMBL" id="CP033021">
    <property type="protein sequence ID" value="AYN65273.1"/>
    <property type="molecule type" value="Genomic_DNA"/>
</dbReference>
<sequence length="315" mass="36902">MPSIKKNTNFKDYQLNNNKKMLKARHRLTFWFGVVILCLFIITFVCSWISDGHELKVAFSKLSQETRDKLILANALPSVSGAMLQVRFTFTYISNILIGFALIFYGLLPNYLWTKRGFFLATVYINITFFTFWGLIIPFVFINPNIWYEIPWNWKVLTVPVHLINPVIGTTFFIINRRELVVSHKTMLLSSIFMLGYYLFAVLIFWIGVQVTNLFLIEQFNKKTTGLDIFTKTKVAIYPFLNLKYPLGYHGNNLFYKILLNLFIPIFGIIVCISVAYFLKFICKIQTYSKKDFENPAFLRENKLLIKSIKSQIFK</sequence>
<keyword evidence="1" id="KW-0812">Transmembrane</keyword>
<dbReference type="AlphaFoldDB" id="A0A454C9J4"/>
<accession>A0A454C9J4</accession>
<proteinExistence type="predicted"/>
<keyword evidence="1" id="KW-0472">Membrane</keyword>
<keyword evidence="1" id="KW-1133">Transmembrane helix</keyword>
<dbReference type="Proteomes" id="UP000029712">
    <property type="component" value="Chromosome"/>
</dbReference>
<evidence type="ECO:0000313" key="3">
    <source>
        <dbReference type="Proteomes" id="UP000029712"/>
    </source>
</evidence>
<protein>
    <submittedName>
        <fullName evidence="2">Uncharacterized protein</fullName>
    </submittedName>
</protein>
<feature type="transmembrane region" description="Helical" evidence="1">
    <location>
        <begin position="120"/>
        <end position="142"/>
    </location>
</feature>
<organism evidence="2 3">
    <name type="scientific">Metamycoplasma hominis</name>
    <name type="common">Mycoplasma hominis</name>
    <dbReference type="NCBI Taxonomy" id="2098"/>
    <lineage>
        <taxon>Bacteria</taxon>
        <taxon>Bacillati</taxon>
        <taxon>Mycoplasmatota</taxon>
        <taxon>Mycoplasmoidales</taxon>
        <taxon>Metamycoplasmataceae</taxon>
        <taxon>Metamycoplasma</taxon>
    </lineage>
</organism>